<organism evidence="2 3">
    <name type="scientific">Tahibacter soli</name>
    <dbReference type="NCBI Taxonomy" id="2983605"/>
    <lineage>
        <taxon>Bacteria</taxon>
        <taxon>Pseudomonadati</taxon>
        <taxon>Pseudomonadota</taxon>
        <taxon>Gammaproteobacteria</taxon>
        <taxon>Lysobacterales</taxon>
        <taxon>Rhodanobacteraceae</taxon>
        <taxon>Tahibacter</taxon>
    </lineage>
</organism>
<feature type="signal peptide" evidence="1">
    <location>
        <begin position="1"/>
        <end position="32"/>
    </location>
</feature>
<name>A0A9X4BHY3_9GAMM</name>
<gene>
    <name evidence="2" type="ORF">OD750_003740</name>
</gene>
<feature type="chain" id="PRO_5040876023" evidence="1">
    <location>
        <begin position="33"/>
        <end position="305"/>
    </location>
</feature>
<dbReference type="AlphaFoldDB" id="A0A9X4BHY3"/>
<keyword evidence="3" id="KW-1185">Reference proteome</keyword>
<keyword evidence="1" id="KW-0732">Signal</keyword>
<evidence type="ECO:0000313" key="3">
    <source>
        <dbReference type="Proteomes" id="UP001139971"/>
    </source>
</evidence>
<dbReference type="EMBL" id="JAOVZO020000003">
    <property type="protein sequence ID" value="MDC8011652.1"/>
    <property type="molecule type" value="Genomic_DNA"/>
</dbReference>
<dbReference type="RefSeq" id="WP_263542868.1">
    <property type="nucleotide sequence ID" value="NZ_JAOVZO020000003.1"/>
</dbReference>
<evidence type="ECO:0000256" key="1">
    <source>
        <dbReference type="SAM" id="SignalP"/>
    </source>
</evidence>
<protein>
    <submittedName>
        <fullName evidence="2">Uncharacterized protein</fullName>
    </submittedName>
</protein>
<dbReference type="Proteomes" id="UP001139971">
    <property type="component" value="Unassembled WGS sequence"/>
</dbReference>
<proteinExistence type="predicted"/>
<reference evidence="2" key="1">
    <citation type="submission" date="2023-02" db="EMBL/GenBank/DDBJ databases">
        <title>Tahibacter soli sp. nov. isolated from soil.</title>
        <authorList>
            <person name="Baek J.H."/>
            <person name="Lee J.K."/>
            <person name="Choi D.G."/>
            <person name="Jeon C.O."/>
        </authorList>
    </citation>
    <scope>NUCLEOTIDE SEQUENCE</scope>
    <source>
        <strain evidence="2">BL</strain>
    </source>
</reference>
<sequence length="305" mass="31434">MWNKEIRRRVAPTLRAACMAAFALGAAVSAVAGDPPGVALTAPDGALRLAPGETGTFRLRAEGDSAFGANVSFYYGDGEYVPAGTAPAAGCPALPLTGSYLPVSFDPTQAGGVLDCVYGVTRNADSINDLYIGFSPPNYAPGEINPVSLIVGAIARLQLAVQTESSRLREDGHAEAIVRLTVHSSTPASLNGLTAGECYYGMSPFGIDGNIPDGCGDNSHFGGGCFAVDVPYGFRLAPVPAFGTRSCLVKLTSRQPYSAPLSYGIGLYGLLTDGATGGTVLADSLYQPGLALRLALDGIWSDGFE</sequence>
<comment type="caution">
    <text evidence="2">The sequence shown here is derived from an EMBL/GenBank/DDBJ whole genome shotgun (WGS) entry which is preliminary data.</text>
</comment>
<accession>A0A9X4BHY3</accession>
<evidence type="ECO:0000313" key="2">
    <source>
        <dbReference type="EMBL" id="MDC8011652.1"/>
    </source>
</evidence>